<gene>
    <name evidence="2" type="ORF">ANN_09525</name>
</gene>
<feature type="region of interest" description="Disordered" evidence="1">
    <location>
        <begin position="1"/>
        <end position="73"/>
    </location>
</feature>
<evidence type="ECO:0000256" key="1">
    <source>
        <dbReference type="SAM" id="MobiDB-lite"/>
    </source>
</evidence>
<sequence length="103" mass="11650">MKNALDKTKKVRKGQTEVMHREGDNRLAGQVAPSIYPMQEVASSSQRPLAPIAQPDRAEKNRDDRRGGLSDSQCLVTLPVELTNQTQKWKNKSQKKSTSRYKL</sequence>
<name>A0ABQ8TMJ8_PERAM</name>
<feature type="compositionally biased region" description="Basic and acidic residues" evidence="1">
    <location>
        <begin position="56"/>
        <end position="68"/>
    </location>
</feature>
<organism evidence="2 3">
    <name type="scientific">Periplaneta americana</name>
    <name type="common">American cockroach</name>
    <name type="synonym">Blatta americana</name>
    <dbReference type="NCBI Taxonomy" id="6978"/>
    <lineage>
        <taxon>Eukaryota</taxon>
        <taxon>Metazoa</taxon>
        <taxon>Ecdysozoa</taxon>
        <taxon>Arthropoda</taxon>
        <taxon>Hexapoda</taxon>
        <taxon>Insecta</taxon>
        <taxon>Pterygota</taxon>
        <taxon>Neoptera</taxon>
        <taxon>Polyneoptera</taxon>
        <taxon>Dictyoptera</taxon>
        <taxon>Blattodea</taxon>
        <taxon>Blattoidea</taxon>
        <taxon>Blattidae</taxon>
        <taxon>Blattinae</taxon>
        <taxon>Periplaneta</taxon>
    </lineage>
</organism>
<dbReference type="Proteomes" id="UP001148838">
    <property type="component" value="Unassembled WGS sequence"/>
</dbReference>
<accession>A0ABQ8TMJ8</accession>
<reference evidence="2 3" key="1">
    <citation type="journal article" date="2022" name="Allergy">
        <title>Genome assembly and annotation of Periplaneta americana reveal a comprehensive cockroach allergen profile.</title>
        <authorList>
            <person name="Wang L."/>
            <person name="Xiong Q."/>
            <person name="Saelim N."/>
            <person name="Wang L."/>
            <person name="Nong W."/>
            <person name="Wan A.T."/>
            <person name="Shi M."/>
            <person name="Liu X."/>
            <person name="Cao Q."/>
            <person name="Hui J.H.L."/>
            <person name="Sookrung N."/>
            <person name="Leung T.F."/>
            <person name="Tungtrongchitr A."/>
            <person name="Tsui S.K.W."/>
        </authorList>
    </citation>
    <scope>NUCLEOTIDE SEQUENCE [LARGE SCALE GENOMIC DNA]</scope>
    <source>
        <strain evidence="2">PWHHKU_190912</strain>
    </source>
</reference>
<comment type="caution">
    <text evidence="2">The sequence shown here is derived from an EMBL/GenBank/DDBJ whole genome shotgun (WGS) entry which is preliminary data.</text>
</comment>
<dbReference type="EMBL" id="JAJSOF020000005">
    <property type="protein sequence ID" value="KAJ4447518.1"/>
    <property type="molecule type" value="Genomic_DNA"/>
</dbReference>
<keyword evidence="3" id="KW-1185">Reference proteome</keyword>
<evidence type="ECO:0000313" key="3">
    <source>
        <dbReference type="Proteomes" id="UP001148838"/>
    </source>
</evidence>
<feature type="compositionally biased region" description="Basic and acidic residues" evidence="1">
    <location>
        <begin position="1"/>
        <end position="25"/>
    </location>
</feature>
<evidence type="ECO:0000313" key="2">
    <source>
        <dbReference type="EMBL" id="KAJ4447518.1"/>
    </source>
</evidence>
<proteinExistence type="predicted"/>
<protein>
    <submittedName>
        <fullName evidence="2">Uncharacterized protein</fullName>
    </submittedName>
</protein>